<protein>
    <recommendedName>
        <fullName evidence="3">Nucleotidyltransferase</fullName>
    </recommendedName>
</protein>
<dbReference type="PANTHER" id="PTHR34817">
    <property type="entry name" value="NUCLEOTIDYLTRANSFERASE"/>
    <property type="match status" value="1"/>
</dbReference>
<evidence type="ECO:0000313" key="1">
    <source>
        <dbReference type="EMBL" id="AKF13512.1"/>
    </source>
</evidence>
<dbReference type="GeneID" id="26638984"/>
<evidence type="ECO:0008006" key="3">
    <source>
        <dbReference type="Google" id="ProtNLM"/>
    </source>
</evidence>
<dbReference type="Proteomes" id="UP000202958">
    <property type="component" value="Segment"/>
</dbReference>
<keyword evidence="2" id="KW-1185">Reference proteome</keyword>
<dbReference type="OrthoDB" id="5415at10239"/>
<reference evidence="1 2" key="1">
    <citation type="submission" date="2015-04" db="EMBL/GenBank/DDBJ databases">
        <authorList>
            <person name="Hodson T.S."/>
            <person name="Hyde J.R."/>
            <person name="Schouten J.T."/>
            <person name="Crockett J.T."/>
            <person name="Smith T.A."/>
            <person name="Merrill B.D."/>
            <person name="Crook M.B."/>
            <person name="Griffitts J.S."/>
            <person name="Burnett S.H."/>
            <person name="Grose J.H."/>
            <person name="Breakwell D.P."/>
        </authorList>
    </citation>
    <scope>NUCLEOTIDE SEQUENCE [LARGE SCALE GENOMIC DNA]</scope>
</reference>
<dbReference type="PANTHER" id="PTHR34817:SF1">
    <property type="entry name" value="NUCLEOTIDYLTRANSFERASE"/>
    <property type="match status" value="1"/>
</dbReference>
<dbReference type="RefSeq" id="YP_009212489.1">
    <property type="nucleotide sequence ID" value="NC_028945.1"/>
</dbReference>
<name>A0A0F6YR38_9CAUD</name>
<dbReference type="EMBL" id="KR052482">
    <property type="protein sequence ID" value="AKF13512.1"/>
    <property type="molecule type" value="Genomic_DNA"/>
</dbReference>
<accession>A0A0F6YR38</accession>
<evidence type="ECO:0000313" key="2">
    <source>
        <dbReference type="Proteomes" id="UP000202958"/>
    </source>
</evidence>
<proteinExistence type="predicted"/>
<dbReference type="KEGG" id="vg:26638984"/>
<sequence length="324" mass="37106">MTLQIISKTVYGSRLYGTSTPESDHDYKGVFIPTASEIVAPRIVEVKNFSTGDKTSKNSADDVDEEYFAVHKLMHMLKQGDMVATEMLFARYDDMTPEWDYILQHRHKLVSRKMKGFVGYAQRQANVYGAKGIRLKEVQETITFLKYNFTMSDKQETNPDAEKIIRQFCEGKVHTKVTMIESKGKDVFHLECCDRKVPLTVLGKEALKIYRKVEEEYGARARAAQTGEGIEWKSMMHAVRISHAALDLLTTGKLEYPLKESFAEFLKSIRRGEIEHSIIEKILEENLTEISRLCMSSTILPEEPDEALMKEIVETLYIQKVKSA</sequence>
<dbReference type="InterPro" id="IPR018775">
    <property type="entry name" value="RlaP"/>
</dbReference>
<gene>
    <name evidence="1" type="ORF">PHIN3_249</name>
</gene>
<organism evidence="1 2">
    <name type="scientific">Sinorhizobium phage phiN3</name>
    <dbReference type="NCBI Taxonomy" id="1647405"/>
    <lineage>
        <taxon>Viruses</taxon>
        <taxon>Duplodnaviria</taxon>
        <taxon>Heunggongvirae</taxon>
        <taxon>Uroviricota</taxon>
        <taxon>Caudoviricetes</taxon>
        <taxon>Emdodecavirus</taxon>
        <taxon>Emdodecavirus N3</taxon>
    </lineage>
</organism>
<dbReference type="Pfam" id="PF10127">
    <property type="entry name" value="RlaP"/>
    <property type="match status" value="1"/>
</dbReference>